<organism evidence="2 3">
    <name type="scientific">Ectocarpus siliculosus</name>
    <name type="common">Brown alga</name>
    <name type="synonym">Conferva siliculosa</name>
    <dbReference type="NCBI Taxonomy" id="2880"/>
    <lineage>
        <taxon>Eukaryota</taxon>
        <taxon>Sar</taxon>
        <taxon>Stramenopiles</taxon>
        <taxon>Ochrophyta</taxon>
        <taxon>PX clade</taxon>
        <taxon>Phaeophyceae</taxon>
        <taxon>Ectocarpales</taxon>
        <taxon>Ectocarpaceae</taxon>
        <taxon>Ectocarpus</taxon>
    </lineage>
</organism>
<protein>
    <submittedName>
        <fullName evidence="2">Uncharacterized protein</fullName>
    </submittedName>
</protein>
<dbReference type="EMBL" id="FN649740">
    <property type="protein sequence ID" value="CBN78063.1"/>
    <property type="molecule type" value="Genomic_DNA"/>
</dbReference>
<keyword evidence="3" id="KW-1185">Reference proteome</keyword>
<feature type="region of interest" description="Disordered" evidence="1">
    <location>
        <begin position="531"/>
        <end position="579"/>
    </location>
</feature>
<dbReference type="Proteomes" id="UP000002630">
    <property type="component" value="Linkage Group LG15"/>
</dbReference>
<dbReference type="OrthoDB" id="10409421at2759"/>
<reference evidence="2 3" key="1">
    <citation type="journal article" date="2010" name="Nature">
        <title>The Ectocarpus genome and the independent evolution of multicellularity in brown algae.</title>
        <authorList>
            <person name="Cock J.M."/>
            <person name="Sterck L."/>
            <person name="Rouze P."/>
            <person name="Scornet D."/>
            <person name="Allen A.E."/>
            <person name="Amoutzias G."/>
            <person name="Anthouard V."/>
            <person name="Artiguenave F."/>
            <person name="Aury J.M."/>
            <person name="Badger J.H."/>
            <person name="Beszteri B."/>
            <person name="Billiau K."/>
            <person name="Bonnet E."/>
            <person name="Bothwell J.H."/>
            <person name="Bowler C."/>
            <person name="Boyen C."/>
            <person name="Brownlee C."/>
            <person name="Carrano C.J."/>
            <person name="Charrier B."/>
            <person name="Cho G.Y."/>
            <person name="Coelho S.M."/>
            <person name="Collen J."/>
            <person name="Corre E."/>
            <person name="Da Silva C."/>
            <person name="Delage L."/>
            <person name="Delaroque N."/>
            <person name="Dittami S.M."/>
            <person name="Doulbeau S."/>
            <person name="Elias M."/>
            <person name="Farnham G."/>
            <person name="Gachon C.M."/>
            <person name="Gschloessl B."/>
            <person name="Heesch S."/>
            <person name="Jabbari K."/>
            <person name="Jubin C."/>
            <person name="Kawai H."/>
            <person name="Kimura K."/>
            <person name="Kloareg B."/>
            <person name="Kupper F.C."/>
            <person name="Lang D."/>
            <person name="Le Bail A."/>
            <person name="Leblanc C."/>
            <person name="Lerouge P."/>
            <person name="Lohr M."/>
            <person name="Lopez P.J."/>
            <person name="Martens C."/>
            <person name="Maumus F."/>
            <person name="Michel G."/>
            <person name="Miranda-Saavedra D."/>
            <person name="Morales J."/>
            <person name="Moreau H."/>
            <person name="Motomura T."/>
            <person name="Nagasato C."/>
            <person name="Napoli C.A."/>
            <person name="Nelson D.R."/>
            <person name="Nyvall-Collen P."/>
            <person name="Peters A.F."/>
            <person name="Pommier C."/>
            <person name="Potin P."/>
            <person name="Poulain J."/>
            <person name="Quesneville H."/>
            <person name="Read B."/>
            <person name="Rensing S.A."/>
            <person name="Ritter A."/>
            <person name="Rousvoal S."/>
            <person name="Samanta M."/>
            <person name="Samson G."/>
            <person name="Schroeder D.C."/>
            <person name="Segurens B."/>
            <person name="Strittmatter M."/>
            <person name="Tonon T."/>
            <person name="Tregear J.W."/>
            <person name="Valentin K."/>
            <person name="von Dassow P."/>
            <person name="Yamagishi T."/>
            <person name="Van de Peer Y."/>
            <person name="Wincker P."/>
        </authorList>
    </citation>
    <scope>NUCLEOTIDE SEQUENCE [LARGE SCALE GENOMIC DNA]</scope>
    <source>
        <strain evidence="3">Ec32 / CCAP1310/4</strain>
    </source>
</reference>
<gene>
    <name evidence="2" type="ORF">Esi_0082_0101</name>
</gene>
<feature type="compositionally biased region" description="Low complexity" evidence="1">
    <location>
        <begin position="703"/>
        <end position="714"/>
    </location>
</feature>
<feature type="compositionally biased region" description="Gly residues" evidence="1">
    <location>
        <begin position="546"/>
        <end position="557"/>
    </location>
</feature>
<dbReference type="EMBL" id="FN649056">
    <property type="protein sequence ID" value="CBN78063.1"/>
    <property type="molecule type" value="Genomic_DNA"/>
</dbReference>
<accession>D8LTF3</accession>
<feature type="region of interest" description="Disordered" evidence="1">
    <location>
        <begin position="701"/>
        <end position="792"/>
    </location>
</feature>
<dbReference type="InParanoid" id="D8LTF3"/>
<evidence type="ECO:0000256" key="1">
    <source>
        <dbReference type="SAM" id="MobiDB-lite"/>
    </source>
</evidence>
<evidence type="ECO:0000313" key="2">
    <source>
        <dbReference type="EMBL" id="CBN78063.1"/>
    </source>
</evidence>
<proteinExistence type="predicted"/>
<dbReference type="AlphaFoldDB" id="D8LTF3"/>
<name>D8LTF3_ECTSI</name>
<sequence>MSWVMPGDNPLSVDPSVPDGATSADYCCYDIFETTETVCGAGVEAPCRMPQEFETKVDTCGVDGIEGLAGPANTCCPLGCANCVGIGCGDQHISYVFPGELPWSTTAPEGSATQDFCCQSAFRDVGECGVDGAEPPCMIPEVVETLPPRDLPDDTCGVVGIQGVRTGDKCCPLGCGQCGDTGCGSIDMGYITPYLDHEPASNATSTSYCCTSSFTVNSPTCGDGVSPPCLIAAEDQVTETVTATLAPEVASSLIDNCGLPDIPGIMDTSGTRCCPQGCGMCGGVGCGLVDMNLVAPTVEGDVPIDAKSGDYCCTSGVDTRDVTCGTGTGDDEGYPPCFIPAGTGTVTATLAPEVSSNLIDNCGLPGIPGIMDATGTRCCPQGCGMCGGGGCGLIDMNLVAPTVEGDVPIDAKSGDYCCTSGVDTRDVTCGTGTGDDEGYPPCLIPADFAEDTCYVEGVEGVSDDGVYCCPLGCGQCGGEGCGAIPVVNIFPDGRELPEDATASSYCCLKAFVDIEVVCGDPGVEPPCMIPEGTSRPPVAAPVDTGDGSGSGSGGGNDTGITDGPDRVVGGGSTPSPSAMETMDCKTISVIVDELQQFDGIYHMMAGMNETLFLKNDSSAIMSHVPYEGAATNTTSTTTTALNATSECGYWILAEATGNSSLTVQDCATNPDDIDTAMWWMVEGTTEATPEHAVEVMVECVDMPSTPSTPSPASTGGSGGSLPDGEEGDGVGVTDGDGEEGGGNGDGGDGSPTPAPADDSTGGAQDRSVDPGDAANTEDDAPSSSSKGGLSTGEAVGVGVACSVVAVVGAVGLTRWAKGGG</sequence>
<evidence type="ECO:0000313" key="3">
    <source>
        <dbReference type="Proteomes" id="UP000002630"/>
    </source>
</evidence>
<feature type="compositionally biased region" description="Gly residues" evidence="1">
    <location>
        <begin position="729"/>
        <end position="749"/>
    </location>
</feature>